<dbReference type="EMBL" id="CAJVPL010010179">
    <property type="protein sequence ID" value="CAG8680422.1"/>
    <property type="molecule type" value="Genomic_DNA"/>
</dbReference>
<protein>
    <submittedName>
        <fullName evidence="1">6182_t:CDS:1</fullName>
    </submittedName>
</protein>
<gene>
    <name evidence="1" type="ORF">AGERDE_LOCUS12649</name>
</gene>
<dbReference type="AlphaFoldDB" id="A0A9N9EJ22"/>
<organism evidence="1 2">
    <name type="scientific">Ambispora gerdemannii</name>
    <dbReference type="NCBI Taxonomy" id="144530"/>
    <lineage>
        <taxon>Eukaryota</taxon>
        <taxon>Fungi</taxon>
        <taxon>Fungi incertae sedis</taxon>
        <taxon>Mucoromycota</taxon>
        <taxon>Glomeromycotina</taxon>
        <taxon>Glomeromycetes</taxon>
        <taxon>Archaeosporales</taxon>
        <taxon>Ambisporaceae</taxon>
        <taxon>Ambispora</taxon>
    </lineage>
</organism>
<feature type="non-terminal residue" evidence="1">
    <location>
        <position position="1"/>
    </location>
</feature>
<dbReference type="OrthoDB" id="5576901at2759"/>
<name>A0A9N9EJ22_9GLOM</name>
<dbReference type="Proteomes" id="UP000789831">
    <property type="component" value="Unassembled WGS sequence"/>
</dbReference>
<evidence type="ECO:0000313" key="1">
    <source>
        <dbReference type="EMBL" id="CAG8680422.1"/>
    </source>
</evidence>
<comment type="caution">
    <text evidence="1">The sequence shown here is derived from an EMBL/GenBank/DDBJ whole genome shotgun (WGS) entry which is preliminary data.</text>
</comment>
<sequence>MSDIELLVGESSTLPRKKRRRQDTSYAEKKEICEFAKTVAGNPKWTHQAIADKFQKTRTFITTLLKQQDKWINYDLNGTNNRSRERTPRFPQVEEGLWTWCLGAMHAKVFLTDAILLEKAGLIATQLGISDEQYENDTLNTPPNLLNAVHNIATAWDAVTATTISNCWKKTGIVNTNDIITAAHIIDATIQDEELQLGSALNVLRPLANYEVIDPQEYVDISTENDAIHRILSIKEIISIIRQQDDNTENSDEDGPAPPKISISVALSSINNISLFLQQEDPSSSTQNQLAILRQLTRELNT</sequence>
<evidence type="ECO:0000313" key="2">
    <source>
        <dbReference type="Proteomes" id="UP000789831"/>
    </source>
</evidence>
<accession>A0A9N9EJ22</accession>
<dbReference type="Gene3D" id="1.10.10.60">
    <property type="entry name" value="Homeodomain-like"/>
    <property type="match status" value="1"/>
</dbReference>
<keyword evidence="2" id="KW-1185">Reference proteome</keyword>
<proteinExistence type="predicted"/>
<reference evidence="1" key="1">
    <citation type="submission" date="2021-06" db="EMBL/GenBank/DDBJ databases">
        <authorList>
            <person name="Kallberg Y."/>
            <person name="Tangrot J."/>
            <person name="Rosling A."/>
        </authorList>
    </citation>
    <scope>NUCLEOTIDE SEQUENCE</scope>
    <source>
        <strain evidence="1">MT106</strain>
    </source>
</reference>